<organism evidence="3 4">
    <name type="scientific">Clytia hemisphaerica</name>
    <dbReference type="NCBI Taxonomy" id="252671"/>
    <lineage>
        <taxon>Eukaryota</taxon>
        <taxon>Metazoa</taxon>
        <taxon>Cnidaria</taxon>
        <taxon>Hydrozoa</taxon>
        <taxon>Hydroidolina</taxon>
        <taxon>Leptothecata</taxon>
        <taxon>Obeliida</taxon>
        <taxon>Clytiidae</taxon>
        <taxon>Clytia</taxon>
    </lineage>
</organism>
<name>A0A7M5XL68_9CNID</name>
<dbReference type="EnsemblMetazoa" id="CLYHEMT024930.1">
    <property type="protein sequence ID" value="CLYHEMP024930.1"/>
    <property type="gene ID" value="CLYHEMG024930"/>
</dbReference>
<keyword evidence="1" id="KW-0175">Coiled coil</keyword>
<evidence type="ECO:0000313" key="3">
    <source>
        <dbReference type="EnsemblMetazoa" id="CLYHEMP024930.1"/>
    </source>
</evidence>
<protein>
    <recommendedName>
        <fullName evidence="2">BZIP domain-containing protein</fullName>
    </recommendedName>
</protein>
<dbReference type="Pfam" id="PF07716">
    <property type="entry name" value="bZIP_2"/>
    <property type="match status" value="1"/>
</dbReference>
<dbReference type="PROSITE" id="PS50217">
    <property type="entry name" value="BZIP"/>
    <property type="match status" value="1"/>
</dbReference>
<dbReference type="Proteomes" id="UP000594262">
    <property type="component" value="Unplaced"/>
</dbReference>
<dbReference type="AlphaFoldDB" id="A0A7M5XL68"/>
<evidence type="ECO:0000259" key="2">
    <source>
        <dbReference type="PROSITE" id="PS50217"/>
    </source>
</evidence>
<feature type="domain" description="BZIP" evidence="2">
    <location>
        <begin position="313"/>
        <end position="374"/>
    </location>
</feature>
<evidence type="ECO:0000313" key="4">
    <source>
        <dbReference type="Proteomes" id="UP000594262"/>
    </source>
</evidence>
<proteinExistence type="predicted"/>
<sequence length="452" mass="51617">MDSYNTPGGLVSEDEHQQQSDDDLLLLNYDNGNILNYDLTQESNSNGLDLVNYVNNEYEENHAPDFSNLQPILEGEDPFIQVDNESSPTTLEPNFGNEIKSNSAYWMNLNNSTQYSSDNFNDKFFGGELLQSCDVPKKQPVEQEGNTSPHHKIDTGSHVFQHHSNVTDQNQPIFGGDSPDELSPMQVVFTENTPIVINGLTSISQTAATPVMMVPLGLYWYPMQQVWPQIPPHPIASVNQTIPLTYLDQSGLNLSFSNTGAIMTNGAPACMATSAATHSNPRKRKCTLNVSTQTNCEDETEIDFSVEDLSFRRKEKRKVRNRKSVDRYQEEQKIRAKKIEQTAQDLQRQNERLHSQSRTMESERHEMYQKLEDEFYRIISDDTFSRDKSEFCEAMKRLFICKKFAENNGMVYSIGACERLLGMYKIFIENNLTTDERLEIQRRIQIISSPNS</sequence>
<accession>A0A7M5XL68</accession>
<feature type="coiled-coil region" evidence="1">
    <location>
        <begin position="329"/>
        <end position="366"/>
    </location>
</feature>
<dbReference type="GO" id="GO:0003700">
    <property type="term" value="F:DNA-binding transcription factor activity"/>
    <property type="evidence" value="ECO:0007669"/>
    <property type="project" value="InterPro"/>
</dbReference>
<evidence type="ECO:0000256" key="1">
    <source>
        <dbReference type="SAM" id="Coils"/>
    </source>
</evidence>
<keyword evidence="4" id="KW-1185">Reference proteome</keyword>
<dbReference type="CDD" id="cd14686">
    <property type="entry name" value="bZIP"/>
    <property type="match status" value="1"/>
</dbReference>
<dbReference type="InterPro" id="IPR004827">
    <property type="entry name" value="bZIP"/>
</dbReference>
<reference evidence="3" key="1">
    <citation type="submission" date="2021-01" db="UniProtKB">
        <authorList>
            <consortium name="EnsemblMetazoa"/>
        </authorList>
    </citation>
    <scope>IDENTIFICATION</scope>
</reference>